<sequence length="294" mass="31858">MKGPLAFSTLFCIVLLANTAQATFDCRPTIVEKDRKGETKIHYDLQPLSGLRIASKTTETPPSTNEAKVSMTLCGEDTLALDDKVAEEDQCPPNTKVCLTLLNHKSSSSESSRVTAVIPIWSLDTPEDDVKLKPRSKDEGLDITVDGPEYAGIRQQFELNLICAKDSASSSPEFVSYGDGKLVLSWETPSACERALEGGDDSSPPGSEERTGGGGGFFHVLATMFWLSVVGLILYFAIGMWYNYTTYGAKGLDLLPHKEFWRDLPTLFSDLAAHITSSIRGSSNGASRGGYTAI</sequence>
<gene>
    <name evidence="1" type="ORF">QFC20_004148</name>
</gene>
<evidence type="ECO:0000313" key="1">
    <source>
        <dbReference type="EMBL" id="KAJ9105910.1"/>
    </source>
</evidence>
<protein>
    <submittedName>
        <fullName evidence="1">Uncharacterized protein</fullName>
    </submittedName>
</protein>
<evidence type="ECO:0000313" key="2">
    <source>
        <dbReference type="Proteomes" id="UP001230649"/>
    </source>
</evidence>
<proteinExistence type="predicted"/>
<accession>A0ACC2W2E4</accession>
<keyword evidence="2" id="KW-1185">Reference proteome</keyword>
<organism evidence="1 2">
    <name type="scientific">Naganishia adeliensis</name>
    <dbReference type="NCBI Taxonomy" id="92952"/>
    <lineage>
        <taxon>Eukaryota</taxon>
        <taxon>Fungi</taxon>
        <taxon>Dikarya</taxon>
        <taxon>Basidiomycota</taxon>
        <taxon>Agaricomycotina</taxon>
        <taxon>Tremellomycetes</taxon>
        <taxon>Filobasidiales</taxon>
        <taxon>Filobasidiaceae</taxon>
        <taxon>Naganishia</taxon>
    </lineage>
</organism>
<dbReference type="Proteomes" id="UP001230649">
    <property type="component" value="Unassembled WGS sequence"/>
</dbReference>
<name>A0ACC2W2E4_9TREE</name>
<reference evidence="1" key="1">
    <citation type="submission" date="2023-04" db="EMBL/GenBank/DDBJ databases">
        <title>Draft Genome sequencing of Naganishia species isolated from polar environments using Oxford Nanopore Technology.</title>
        <authorList>
            <person name="Leo P."/>
            <person name="Venkateswaran K."/>
        </authorList>
    </citation>
    <scope>NUCLEOTIDE SEQUENCE</scope>
    <source>
        <strain evidence="1">MNA-CCFEE 5262</strain>
    </source>
</reference>
<dbReference type="EMBL" id="JASBWS010000045">
    <property type="protein sequence ID" value="KAJ9105910.1"/>
    <property type="molecule type" value="Genomic_DNA"/>
</dbReference>
<comment type="caution">
    <text evidence="1">The sequence shown here is derived from an EMBL/GenBank/DDBJ whole genome shotgun (WGS) entry which is preliminary data.</text>
</comment>